<protein>
    <submittedName>
        <fullName evidence="1">Uncharacterized protein</fullName>
    </submittedName>
</protein>
<dbReference type="EMBL" id="CAJJDO010000167">
    <property type="protein sequence ID" value="CAD8212256.1"/>
    <property type="molecule type" value="Genomic_DNA"/>
</dbReference>
<evidence type="ECO:0000313" key="1">
    <source>
        <dbReference type="EMBL" id="CAD8212256.1"/>
    </source>
</evidence>
<sequence length="305" mass="35420">MNRSRRQELLQLVNKKRSFLSPSIKRTSSNKPFRRQSCRCSECGNVGVFQDRQNALHPQTYIRAHHCKKRKRRMQRRKGTYVTSTSLNIGDSQNNTVILTNNYKLRKAKTILVSSKTSEAILKCKRLLTKDDQQINYEFFYNNELKYSKGIMEISQQSQTYETALISFVNLTKSPSFGFNSFKNIINESRSSSSDEQNLKVSELKPIQSKTPLIKTKNISMHNRKLTEGIMLTNVNKTVQQFVQSCTSMKVINTPKPQKQIQLPQINTKKEQNKFSVYLLSSPRKALFEMKTQITSLKKIKTFRK</sequence>
<dbReference type="AlphaFoldDB" id="A0A8S1YCQ4"/>
<evidence type="ECO:0000313" key="2">
    <source>
        <dbReference type="Proteomes" id="UP000689195"/>
    </source>
</evidence>
<dbReference type="Proteomes" id="UP000689195">
    <property type="component" value="Unassembled WGS sequence"/>
</dbReference>
<comment type="caution">
    <text evidence="1">The sequence shown here is derived from an EMBL/GenBank/DDBJ whole genome shotgun (WGS) entry which is preliminary data.</text>
</comment>
<dbReference type="OrthoDB" id="303122at2759"/>
<keyword evidence="2" id="KW-1185">Reference proteome</keyword>
<organism evidence="1 2">
    <name type="scientific">Paramecium pentaurelia</name>
    <dbReference type="NCBI Taxonomy" id="43138"/>
    <lineage>
        <taxon>Eukaryota</taxon>
        <taxon>Sar</taxon>
        <taxon>Alveolata</taxon>
        <taxon>Ciliophora</taxon>
        <taxon>Intramacronucleata</taxon>
        <taxon>Oligohymenophorea</taxon>
        <taxon>Peniculida</taxon>
        <taxon>Parameciidae</taxon>
        <taxon>Paramecium</taxon>
    </lineage>
</organism>
<proteinExistence type="predicted"/>
<name>A0A8S1YCQ4_9CILI</name>
<gene>
    <name evidence="1" type="ORF">PPENT_87.1.T1670052</name>
</gene>
<reference evidence="1" key="1">
    <citation type="submission" date="2021-01" db="EMBL/GenBank/DDBJ databases">
        <authorList>
            <consortium name="Genoscope - CEA"/>
            <person name="William W."/>
        </authorList>
    </citation>
    <scope>NUCLEOTIDE SEQUENCE</scope>
</reference>
<accession>A0A8S1YCQ4</accession>